<keyword evidence="15" id="KW-1185">Reference proteome</keyword>
<gene>
    <name evidence="14" type="primary">dnaN</name>
    <name evidence="14" type="ORF">GT003_16845</name>
</gene>
<dbReference type="InterPro" id="IPR022634">
    <property type="entry name" value="DNA_polIII_beta_N"/>
</dbReference>
<dbReference type="PIRSF" id="PIRSF000804">
    <property type="entry name" value="DNA_pol_III_b"/>
    <property type="match status" value="1"/>
</dbReference>
<comment type="caution">
    <text evidence="14">The sequence shown here is derived from an EMBL/GenBank/DDBJ whole genome shotgun (WGS) entry which is preliminary data.</text>
</comment>
<keyword evidence="6 10" id="KW-0548">Nucleotidyltransferase</keyword>
<evidence type="ECO:0000256" key="8">
    <source>
        <dbReference type="ARBA" id="ARBA00022932"/>
    </source>
</evidence>
<dbReference type="OrthoDB" id="8421503at2"/>
<evidence type="ECO:0000313" key="14">
    <source>
        <dbReference type="EMBL" id="NBC70671.1"/>
    </source>
</evidence>
<dbReference type="AlphaFoldDB" id="A0A7X4YS65"/>
<evidence type="ECO:0000256" key="3">
    <source>
        <dbReference type="ARBA" id="ARBA00021035"/>
    </source>
</evidence>
<accession>A0A7X4YS65</accession>
<feature type="domain" description="DNA polymerase III beta sliding clamp central" evidence="12">
    <location>
        <begin position="137"/>
        <end position="254"/>
    </location>
</feature>
<evidence type="ECO:0000313" key="15">
    <source>
        <dbReference type="Proteomes" id="UP000558113"/>
    </source>
</evidence>
<dbReference type="GO" id="GO:0008408">
    <property type="term" value="F:3'-5' exonuclease activity"/>
    <property type="evidence" value="ECO:0007669"/>
    <property type="project" value="InterPro"/>
</dbReference>
<comment type="similarity">
    <text evidence="2 10">Belongs to the beta sliding clamp family.</text>
</comment>
<dbReference type="Pfam" id="PF02768">
    <property type="entry name" value="DNA_pol3_beta_3"/>
    <property type="match status" value="1"/>
</dbReference>
<dbReference type="CDD" id="cd00140">
    <property type="entry name" value="beta_clamp"/>
    <property type="match status" value="1"/>
</dbReference>
<dbReference type="EMBL" id="JAAAMU010000008">
    <property type="protein sequence ID" value="NBC70671.1"/>
    <property type="molecule type" value="Genomic_DNA"/>
</dbReference>
<dbReference type="Pfam" id="PF02767">
    <property type="entry name" value="DNA_pol3_beta_2"/>
    <property type="match status" value="1"/>
</dbReference>
<dbReference type="InterPro" id="IPR001001">
    <property type="entry name" value="DNA_polIII_beta"/>
</dbReference>
<keyword evidence="4 10" id="KW-0963">Cytoplasm</keyword>
<proteinExistence type="inferred from homology"/>
<dbReference type="InterPro" id="IPR046938">
    <property type="entry name" value="DNA_clamp_sf"/>
</dbReference>
<reference evidence="14 15" key="1">
    <citation type="submission" date="2020-01" db="EMBL/GenBank/DDBJ databases">
        <title>Paenibacillus soybeanensis sp. nov. isolated from the nodules of soybean (Glycine max(L.) Merr).</title>
        <authorList>
            <person name="Wang H."/>
        </authorList>
    </citation>
    <scope>NUCLEOTIDE SEQUENCE [LARGE SCALE GENOMIC DNA]</scope>
    <source>
        <strain evidence="14 15">DSM 23054</strain>
    </source>
</reference>
<dbReference type="Gene3D" id="3.70.10.10">
    <property type="match status" value="1"/>
</dbReference>
<dbReference type="InterPro" id="IPR022637">
    <property type="entry name" value="DNA_polIII_beta_cen"/>
</dbReference>
<evidence type="ECO:0000256" key="5">
    <source>
        <dbReference type="ARBA" id="ARBA00022679"/>
    </source>
</evidence>
<dbReference type="GO" id="GO:0006271">
    <property type="term" value="P:DNA strand elongation involved in DNA replication"/>
    <property type="evidence" value="ECO:0007669"/>
    <property type="project" value="TreeGrafter"/>
</dbReference>
<evidence type="ECO:0000256" key="10">
    <source>
        <dbReference type="PIRNR" id="PIRNR000804"/>
    </source>
</evidence>
<dbReference type="RefSeq" id="WP_161699861.1">
    <property type="nucleotide sequence ID" value="NZ_JAAAMU010000008.1"/>
</dbReference>
<comment type="subunit">
    <text evidence="10">Forms a ring-shaped head-to-tail homodimer around DNA.</text>
</comment>
<keyword evidence="8 10" id="KW-0239">DNA-directed DNA polymerase</keyword>
<dbReference type="NCBIfam" id="TIGR00663">
    <property type="entry name" value="dnan"/>
    <property type="match status" value="1"/>
</dbReference>
<sequence>MLVDVQQAALHAALQRLTPAIPAKPAVPILGGIRLRAGADGLWLTAGNGGMTIEARLSAGAGAGDTAVRQSGQLVVPARTLLALVRCLPAGSLSLESASSSRLNIRTASAVFRLSAFAAEHYPEPALPEAAHQLRFESSRLKQLVRRLAFAAASSDARPVLTGICCSMTMAGMTFTATDGVRCSMLRLPWKAGDAAATPSSRTIIIPAHPLLAFVNAPKYEDGPATTMTAGSNGVRFECDGVCLQLPLLEGAYPSLDRIASDEPTTFLRLQAVDLLQALERSAAFAGERRLVKLVVHHERVTLSSHAEGTGDAEEILPFCTVSGMPLQITFNGAYMRDMLQTVSGSLITLSFSDPRKPIVITAPAFGEDEWLYVMTPVRTADE</sequence>
<evidence type="ECO:0000256" key="6">
    <source>
        <dbReference type="ARBA" id="ARBA00022695"/>
    </source>
</evidence>
<dbReference type="PANTHER" id="PTHR30478:SF0">
    <property type="entry name" value="BETA SLIDING CLAMP"/>
    <property type="match status" value="1"/>
</dbReference>
<dbReference type="Proteomes" id="UP000558113">
    <property type="component" value="Unassembled WGS sequence"/>
</dbReference>
<comment type="subcellular location">
    <subcellularLocation>
        <location evidence="1 10">Cytoplasm</location>
    </subcellularLocation>
</comment>
<evidence type="ECO:0000259" key="11">
    <source>
        <dbReference type="Pfam" id="PF00712"/>
    </source>
</evidence>
<keyword evidence="7 10" id="KW-0235">DNA replication</keyword>
<dbReference type="Pfam" id="PF00712">
    <property type="entry name" value="DNA_pol3_beta"/>
    <property type="match status" value="1"/>
</dbReference>
<comment type="function">
    <text evidence="10">Confers DNA tethering and processivity to DNA polymerases and other proteins. Acts as a clamp, forming a ring around DNA (a reaction catalyzed by the clamp-loading complex) which diffuses in an ATP-independent manner freely and bidirectionally along dsDNA. Initially characterized for its ability to contact the catalytic subunit of DNA polymerase III (Pol III), a complex, multichain enzyme responsible for most of the replicative synthesis in bacteria; Pol III exhibits 3'-5' exonuclease proofreading activity. The beta chain is required for initiation of replication as well as for processivity of DNA replication.</text>
</comment>
<evidence type="ECO:0000256" key="9">
    <source>
        <dbReference type="ARBA" id="ARBA00023125"/>
    </source>
</evidence>
<dbReference type="SMART" id="SM00480">
    <property type="entry name" value="POL3Bc"/>
    <property type="match status" value="1"/>
</dbReference>
<protein>
    <recommendedName>
        <fullName evidence="3 10">Beta sliding clamp</fullName>
    </recommendedName>
</protein>
<feature type="domain" description="DNA polymerase III beta sliding clamp C-terminal" evidence="13">
    <location>
        <begin position="265"/>
        <end position="364"/>
    </location>
</feature>
<name>A0A7X4YS65_9BACL</name>
<evidence type="ECO:0000259" key="13">
    <source>
        <dbReference type="Pfam" id="PF02768"/>
    </source>
</evidence>
<dbReference type="SUPFAM" id="SSF55979">
    <property type="entry name" value="DNA clamp"/>
    <property type="match status" value="3"/>
</dbReference>
<dbReference type="Gene3D" id="3.10.150.10">
    <property type="entry name" value="DNA Polymerase III, subunit A, domain 2"/>
    <property type="match status" value="1"/>
</dbReference>
<organism evidence="14 15">
    <name type="scientific">Paenibacillus sacheonensis</name>
    <dbReference type="NCBI Taxonomy" id="742054"/>
    <lineage>
        <taxon>Bacteria</taxon>
        <taxon>Bacillati</taxon>
        <taxon>Bacillota</taxon>
        <taxon>Bacilli</taxon>
        <taxon>Bacillales</taxon>
        <taxon>Paenibacillaceae</taxon>
        <taxon>Paenibacillus</taxon>
    </lineage>
</organism>
<dbReference type="GO" id="GO:0009360">
    <property type="term" value="C:DNA polymerase III complex"/>
    <property type="evidence" value="ECO:0007669"/>
    <property type="project" value="InterPro"/>
</dbReference>
<evidence type="ECO:0000256" key="2">
    <source>
        <dbReference type="ARBA" id="ARBA00010752"/>
    </source>
</evidence>
<evidence type="ECO:0000259" key="12">
    <source>
        <dbReference type="Pfam" id="PF02767"/>
    </source>
</evidence>
<dbReference type="PANTHER" id="PTHR30478">
    <property type="entry name" value="DNA POLYMERASE III SUBUNIT BETA"/>
    <property type="match status" value="1"/>
</dbReference>
<keyword evidence="9" id="KW-0238">DNA-binding</keyword>
<evidence type="ECO:0000256" key="7">
    <source>
        <dbReference type="ARBA" id="ARBA00022705"/>
    </source>
</evidence>
<feature type="domain" description="DNA polymerase III beta sliding clamp N-terminal" evidence="11">
    <location>
        <begin position="3"/>
        <end position="124"/>
    </location>
</feature>
<dbReference type="InterPro" id="IPR022635">
    <property type="entry name" value="DNA_polIII_beta_C"/>
</dbReference>
<keyword evidence="5 10" id="KW-0808">Transferase</keyword>
<dbReference type="GO" id="GO:0005737">
    <property type="term" value="C:cytoplasm"/>
    <property type="evidence" value="ECO:0007669"/>
    <property type="project" value="UniProtKB-SubCell"/>
</dbReference>
<dbReference type="GO" id="GO:0003677">
    <property type="term" value="F:DNA binding"/>
    <property type="evidence" value="ECO:0007669"/>
    <property type="project" value="UniProtKB-UniRule"/>
</dbReference>
<evidence type="ECO:0000256" key="1">
    <source>
        <dbReference type="ARBA" id="ARBA00004496"/>
    </source>
</evidence>
<evidence type="ECO:0000256" key="4">
    <source>
        <dbReference type="ARBA" id="ARBA00022490"/>
    </source>
</evidence>
<dbReference type="GO" id="GO:0003887">
    <property type="term" value="F:DNA-directed DNA polymerase activity"/>
    <property type="evidence" value="ECO:0007669"/>
    <property type="project" value="UniProtKB-UniRule"/>
</dbReference>